<dbReference type="EMBL" id="JBAMMX010000027">
    <property type="protein sequence ID" value="KAK6913183.1"/>
    <property type="molecule type" value="Genomic_DNA"/>
</dbReference>
<keyword evidence="4" id="KW-1185">Reference proteome</keyword>
<evidence type="ECO:0000313" key="4">
    <source>
        <dbReference type="Proteomes" id="UP001370490"/>
    </source>
</evidence>
<evidence type="ECO:0000313" key="3">
    <source>
        <dbReference type="EMBL" id="KAK6913183.1"/>
    </source>
</evidence>
<gene>
    <name evidence="3" type="ORF">RJ641_022784</name>
</gene>
<dbReference type="Pfam" id="PF07059">
    <property type="entry name" value="EDR2_C"/>
    <property type="match status" value="1"/>
</dbReference>
<evidence type="ECO:0000259" key="2">
    <source>
        <dbReference type="Pfam" id="PF07059"/>
    </source>
</evidence>
<dbReference type="PANTHER" id="PTHR31558:SF19">
    <property type="entry name" value="PROTEIN ENHANCED DISEASE RESISTANCE 2 C-TERMINAL DOMAIN-CONTAINING PROTEIN"/>
    <property type="match status" value="1"/>
</dbReference>
<feature type="region of interest" description="Disordered" evidence="1">
    <location>
        <begin position="22"/>
        <end position="41"/>
    </location>
</feature>
<accession>A0AAN8UMB7</accession>
<reference evidence="3 4" key="1">
    <citation type="submission" date="2023-12" db="EMBL/GenBank/DDBJ databases">
        <title>A high-quality genome assembly for Dillenia turbinata (Dilleniales).</title>
        <authorList>
            <person name="Chanderbali A."/>
        </authorList>
    </citation>
    <scope>NUCLEOTIDE SEQUENCE [LARGE SCALE GENOMIC DNA]</scope>
    <source>
        <strain evidence="3">LSX21</strain>
        <tissue evidence="3">Leaf</tissue>
    </source>
</reference>
<dbReference type="AlphaFoldDB" id="A0AAN8UMB7"/>
<organism evidence="3 4">
    <name type="scientific">Dillenia turbinata</name>
    <dbReference type="NCBI Taxonomy" id="194707"/>
    <lineage>
        <taxon>Eukaryota</taxon>
        <taxon>Viridiplantae</taxon>
        <taxon>Streptophyta</taxon>
        <taxon>Embryophyta</taxon>
        <taxon>Tracheophyta</taxon>
        <taxon>Spermatophyta</taxon>
        <taxon>Magnoliopsida</taxon>
        <taxon>eudicotyledons</taxon>
        <taxon>Gunneridae</taxon>
        <taxon>Pentapetalae</taxon>
        <taxon>Dilleniales</taxon>
        <taxon>Dilleniaceae</taxon>
        <taxon>Dillenia</taxon>
    </lineage>
</organism>
<dbReference type="InterPro" id="IPR009769">
    <property type="entry name" value="EDR2_C"/>
</dbReference>
<dbReference type="Proteomes" id="UP001370490">
    <property type="component" value="Unassembled WGS sequence"/>
</dbReference>
<evidence type="ECO:0000256" key="1">
    <source>
        <dbReference type="SAM" id="MobiDB-lite"/>
    </source>
</evidence>
<name>A0AAN8UMB7_9MAGN</name>
<feature type="domain" description="Protein ENHANCED DISEASE RESISTANCE 2 C-terminal" evidence="2">
    <location>
        <begin position="262"/>
        <end position="378"/>
    </location>
</feature>
<feature type="compositionally biased region" description="Basic residues" evidence="1">
    <location>
        <begin position="22"/>
        <end position="33"/>
    </location>
</feature>
<dbReference type="PANTHER" id="PTHR31558">
    <property type="entry name" value="CW14 PROTEIN"/>
    <property type="match status" value="1"/>
</dbReference>
<sequence length="406" mass="45307">MGACVSRRRGCGVVGFGLKKERNRNRTGRRTTRRVVSSSKRVSSSRSFHRTYSNPAFQGSGREAWFDPVAAIESDDDFYSVCDEFQSVNGSESAAGSIVSTPSESHRQKCNCNSLHTFSFKEQKKPGEQMDGTLEGSVVGEVPNNVIMMNMSSVHVDEFITSQLATNVENDKRVLQHSSMLLNSCLGCLASTDCSSLSDKRKASSPRSLSFKKKMALKLSFKRKEGEATPPVLCSPRTYVQRPLAGSQIPCCPNGKKMANCWSRVEPSTFKVRGKNFYRDKKKEMAPNATAFYPFGVDVFLSQRKIDHIARFVELPVSNSTEKVPPILVVNIQMPLYPAAMFQSGHDGEGMSIVLYFMLSESCTKDLPSHMRENVRGNKAEDLPEHLLCCIRLNEIDYTKCHQLCF</sequence>
<protein>
    <submittedName>
        <fullName evidence="3">Protein ENHANCED DISEASE RESISTANCE 2, C-terminal</fullName>
    </submittedName>
</protein>
<proteinExistence type="predicted"/>
<comment type="caution">
    <text evidence="3">The sequence shown here is derived from an EMBL/GenBank/DDBJ whole genome shotgun (WGS) entry which is preliminary data.</text>
</comment>